<dbReference type="EMBL" id="CP071872">
    <property type="protein sequence ID" value="UNM12169.1"/>
    <property type="molecule type" value="Genomic_DNA"/>
</dbReference>
<dbReference type="RefSeq" id="WP_242330768.1">
    <property type="nucleotide sequence ID" value="NZ_CP071872.1"/>
</dbReference>
<proteinExistence type="predicted"/>
<accession>A0ABY3WHV2</accession>
<keyword evidence="2" id="KW-1185">Reference proteome</keyword>
<organism evidence="1 2">
    <name type="scientific">Streptomyces formicae</name>
    <dbReference type="NCBI Taxonomy" id="1616117"/>
    <lineage>
        <taxon>Bacteria</taxon>
        <taxon>Bacillati</taxon>
        <taxon>Actinomycetota</taxon>
        <taxon>Actinomycetes</taxon>
        <taxon>Kitasatosporales</taxon>
        <taxon>Streptomycetaceae</taxon>
        <taxon>Streptomyces</taxon>
    </lineage>
</organism>
<evidence type="ECO:0000313" key="2">
    <source>
        <dbReference type="Proteomes" id="UP000828924"/>
    </source>
</evidence>
<sequence length="112" mass="12599">MDKEVRDYIDAIPAEHRPLFDRLHRLILEAQSEAAVIISYKMPTCQVGKRRFHVGAWKQGVSLYGHHGRDAGFASRHPALISGKSTIRLRPEDAASIPDVEFRDLARAALEP</sequence>
<dbReference type="Proteomes" id="UP000828924">
    <property type="component" value="Chromosome"/>
</dbReference>
<evidence type="ECO:0000313" key="1">
    <source>
        <dbReference type="EMBL" id="UNM12169.1"/>
    </source>
</evidence>
<gene>
    <name evidence="1" type="ORF">J4032_12030</name>
</gene>
<dbReference type="SUPFAM" id="SSF159888">
    <property type="entry name" value="YdhG-like"/>
    <property type="match status" value="1"/>
</dbReference>
<name>A0ABY3WHV2_9ACTN</name>
<protein>
    <submittedName>
        <fullName evidence="1">DUF1801 domain-containing protein</fullName>
    </submittedName>
</protein>
<reference evidence="1 2" key="1">
    <citation type="submission" date="2021-03" db="EMBL/GenBank/DDBJ databases">
        <title>Complete genome of Streptomyces formicae strain 1H-GS9 (DSM 100524).</title>
        <authorList>
            <person name="Atanasov K.E."/>
            <person name="Altabella T."/>
            <person name="Ferrer A."/>
        </authorList>
    </citation>
    <scope>NUCLEOTIDE SEQUENCE [LARGE SCALE GENOMIC DNA]</scope>
    <source>
        <strain evidence="1 2">1H-GS9</strain>
    </source>
</reference>
<dbReference type="Gene3D" id="3.90.1150.200">
    <property type="match status" value="1"/>
</dbReference>